<keyword evidence="3" id="KW-1185">Reference proteome</keyword>
<dbReference type="AlphaFoldDB" id="A0A8R1IIR5"/>
<proteinExistence type="predicted"/>
<reference evidence="3" key="1">
    <citation type="submission" date="2010-08" db="EMBL/GenBank/DDBJ databases">
        <authorList>
            <consortium name="Caenorhabditis japonica Sequencing Consortium"/>
            <person name="Wilson R.K."/>
        </authorList>
    </citation>
    <scope>NUCLEOTIDE SEQUENCE [LARGE SCALE GENOMIC DNA]</scope>
    <source>
        <strain evidence="3">DF5081</strain>
    </source>
</reference>
<evidence type="ECO:0000256" key="1">
    <source>
        <dbReference type="SAM" id="MobiDB-lite"/>
    </source>
</evidence>
<evidence type="ECO:0000313" key="2">
    <source>
        <dbReference type="EnsemblMetazoa" id="CJA32229.1"/>
    </source>
</evidence>
<reference evidence="2" key="2">
    <citation type="submission" date="2022-06" db="UniProtKB">
        <authorList>
            <consortium name="EnsemblMetazoa"/>
        </authorList>
    </citation>
    <scope>IDENTIFICATION</scope>
    <source>
        <strain evidence="2">DF5081</strain>
    </source>
</reference>
<protein>
    <submittedName>
        <fullName evidence="2">Uncharacterized protein</fullName>
    </submittedName>
</protein>
<name>A0A8R1IIR5_CAEJA</name>
<evidence type="ECO:0000313" key="3">
    <source>
        <dbReference type="Proteomes" id="UP000005237"/>
    </source>
</evidence>
<feature type="compositionally biased region" description="Basic and acidic residues" evidence="1">
    <location>
        <begin position="91"/>
        <end position="105"/>
    </location>
</feature>
<dbReference type="EnsemblMetazoa" id="CJA32229.1">
    <property type="protein sequence ID" value="CJA32229.1"/>
    <property type="gene ID" value="WBGene00208076"/>
</dbReference>
<feature type="region of interest" description="Disordered" evidence="1">
    <location>
        <begin position="81"/>
        <end position="143"/>
    </location>
</feature>
<organism evidence="2 3">
    <name type="scientific">Caenorhabditis japonica</name>
    <dbReference type="NCBI Taxonomy" id="281687"/>
    <lineage>
        <taxon>Eukaryota</taxon>
        <taxon>Metazoa</taxon>
        <taxon>Ecdysozoa</taxon>
        <taxon>Nematoda</taxon>
        <taxon>Chromadorea</taxon>
        <taxon>Rhabditida</taxon>
        <taxon>Rhabditina</taxon>
        <taxon>Rhabditomorpha</taxon>
        <taxon>Rhabditoidea</taxon>
        <taxon>Rhabditidae</taxon>
        <taxon>Peloderinae</taxon>
        <taxon>Caenorhabditis</taxon>
    </lineage>
</organism>
<dbReference type="Proteomes" id="UP000005237">
    <property type="component" value="Unassembled WGS sequence"/>
</dbReference>
<accession>A0A8R1IIR5</accession>
<sequence>MLRDCPTFPLLEEIRKAVFKKKEDREKAMFMTFSDKESLAVNAEKAANRIRTTCADRTLGVEPWDSVKHLQIRVPESVRALIQRTGSPSPLEERRRALKRERQETGEGDDEFAAKKIREDEPEETASQTSVDEDLTQVPDVFL</sequence>